<keyword evidence="1 2" id="KW-0378">Hydrolase</keyword>
<reference evidence="3 4" key="1">
    <citation type="submission" date="2016-10" db="EMBL/GenBank/DDBJ databases">
        <authorList>
            <person name="de Groot N.N."/>
        </authorList>
    </citation>
    <scope>NUCLEOTIDE SEQUENCE [LARGE SCALE GENOMIC DNA]</scope>
    <source>
        <strain evidence="3 4">DSM 4180</strain>
    </source>
</reference>
<dbReference type="Pfam" id="PF13563">
    <property type="entry name" value="2_5_RNA_ligase2"/>
    <property type="match status" value="1"/>
</dbReference>
<dbReference type="AlphaFoldDB" id="A0A1I4QJH7"/>
<dbReference type="Gene3D" id="3.90.1140.10">
    <property type="entry name" value="Cyclic phosphodiesterase"/>
    <property type="match status" value="1"/>
</dbReference>
<dbReference type="RefSeq" id="WP_090484109.1">
    <property type="nucleotide sequence ID" value="NZ_FOUO01000004.1"/>
</dbReference>
<comment type="function">
    <text evidence="2">Hydrolyzes RNA 2',3'-cyclic phosphodiester to an RNA 2'-phosphomonoester.</text>
</comment>
<dbReference type="HAMAP" id="MF_01940">
    <property type="entry name" value="RNA_CPDase"/>
    <property type="match status" value="1"/>
</dbReference>
<gene>
    <name evidence="3" type="ORF">SAMN05421721_104203</name>
</gene>
<comment type="catalytic activity">
    <reaction evidence="2">
        <text>a 3'-end 2',3'-cyclophospho-ribonucleotide-RNA + H2O = a 3'-end 2'-phospho-ribonucleotide-RNA + H(+)</text>
        <dbReference type="Rhea" id="RHEA:11828"/>
        <dbReference type="Rhea" id="RHEA-COMP:10464"/>
        <dbReference type="Rhea" id="RHEA-COMP:17353"/>
        <dbReference type="ChEBI" id="CHEBI:15377"/>
        <dbReference type="ChEBI" id="CHEBI:15378"/>
        <dbReference type="ChEBI" id="CHEBI:83064"/>
        <dbReference type="ChEBI" id="CHEBI:173113"/>
        <dbReference type="EC" id="3.1.4.58"/>
    </reaction>
</comment>
<accession>A0A1I4QJH7</accession>
<organism evidence="3 4">
    <name type="scientific">Ectothiorhodospira mobilis</name>
    <dbReference type="NCBI Taxonomy" id="195064"/>
    <lineage>
        <taxon>Bacteria</taxon>
        <taxon>Pseudomonadati</taxon>
        <taxon>Pseudomonadota</taxon>
        <taxon>Gammaproteobacteria</taxon>
        <taxon>Chromatiales</taxon>
        <taxon>Ectothiorhodospiraceae</taxon>
        <taxon>Ectothiorhodospira</taxon>
    </lineage>
</organism>
<dbReference type="EC" id="3.1.4.58" evidence="2"/>
<dbReference type="STRING" id="195064.SAMN05421721_104203"/>
<keyword evidence="3" id="KW-0436">Ligase</keyword>
<dbReference type="GO" id="GO:0016874">
    <property type="term" value="F:ligase activity"/>
    <property type="evidence" value="ECO:0007669"/>
    <property type="project" value="UniProtKB-KW"/>
</dbReference>
<dbReference type="InterPro" id="IPR004175">
    <property type="entry name" value="RNA_CPDase"/>
</dbReference>
<dbReference type="GO" id="GO:0004113">
    <property type="term" value="F:2',3'-cyclic-nucleotide 3'-phosphodiesterase activity"/>
    <property type="evidence" value="ECO:0007669"/>
    <property type="project" value="InterPro"/>
</dbReference>
<dbReference type="EMBL" id="FOUO01000004">
    <property type="protein sequence ID" value="SFM40187.1"/>
    <property type="molecule type" value="Genomic_DNA"/>
</dbReference>
<dbReference type="OrthoDB" id="7061261at2"/>
<sequence>MAEDVSRPPGDAVPPAGAPGRRVFFALWPDDALRREILARAPGRAEHGGRPVPAANLHLTLVFVGRADAARIRCLDTAARRVVFSPFSFQLRGLGSFPGPGILWLGEAEPEAPLAALAGQLSEILAKDCNHRPETRPYRPHVTLARRVRRPPPPTPVAPLTWRVRRFCLVESVDTHDGPRYRPLAGYPAQGVEADL</sequence>
<name>A0A1I4QJH7_ECTMO</name>
<feature type="short sequence motif" description="HXTX 1" evidence="2">
    <location>
        <begin position="58"/>
        <end position="61"/>
    </location>
</feature>
<dbReference type="GO" id="GO:0008664">
    <property type="term" value="F:RNA 2',3'-cyclic 3'-phosphodiesterase activity"/>
    <property type="evidence" value="ECO:0007669"/>
    <property type="project" value="UniProtKB-EC"/>
</dbReference>
<feature type="short sequence motif" description="HXTX 2" evidence="2">
    <location>
        <begin position="141"/>
        <end position="144"/>
    </location>
</feature>
<comment type="similarity">
    <text evidence="2">Belongs to the 2H phosphoesterase superfamily. ThpR family.</text>
</comment>
<evidence type="ECO:0000256" key="2">
    <source>
        <dbReference type="HAMAP-Rule" id="MF_01940"/>
    </source>
</evidence>
<dbReference type="NCBIfam" id="TIGR02258">
    <property type="entry name" value="2_5_ligase"/>
    <property type="match status" value="1"/>
</dbReference>
<feature type="active site" description="Proton acceptor" evidence="2">
    <location>
        <position position="141"/>
    </location>
</feature>
<keyword evidence="4" id="KW-1185">Reference proteome</keyword>
<dbReference type="PANTHER" id="PTHR35561:SF1">
    <property type="entry name" value="RNA 2',3'-CYCLIC PHOSPHODIESTERASE"/>
    <property type="match status" value="1"/>
</dbReference>
<proteinExistence type="inferred from homology"/>
<dbReference type="PANTHER" id="PTHR35561">
    <property type="entry name" value="RNA 2',3'-CYCLIC PHOSPHODIESTERASE"/>
    <property type="match status" value="1"/>
</dbReference>
<evidence type="ECO:0000313" key="4">
    <source>
        <dbReference type="Proteomes" id="UP000199556"/>
    </source>
</evidence>
<dbReference type="SUPFAM" id="SSF55144">
    <property type="entry name" value="LigT-like"/>
    <property type="match status" value="1"/>
</dbReference>
<protein>
    <recommendedName>
        <fullName evidence="2">RNA 2',3'-cyclic phosphodiesterase</fullName>
        <shortName evidence="2">RNA 2',3'-CPDase</shortName>
        <ecNumber evidence="2">3.1.4.58</ecNumber>
    </recommendedName>
</protein>
<evidence type="ECO:0000256" key="1">
    <source>
        <dbReference type="ARBA" id="ARBA00022801"/>
    </source>
</evidence>
<feature type="active site" description="Proton donor" evidence="2">
    <location>
        <position position="58"/>
    </location>
</feature>
<dbReference type="InterPro" id="IPR009097">
    <property type="entry name" value="Cyclic_Pdiesterase"/>
</dbReference>
<evidence type="ECO:0000313" key="3">
    <source>
        <dbReference type="EMBL" id="SFM40187.1"/>
    </source>
</evidence>
<dbReference type="Proteomes" id="UP000199556">
    <property type="component" value="Unassembled WGS sequence"/>
</dbReference>